<feature type="compositionally biased region" description="Gly residues" evidence="11">
    <location>
        <begin position="1"/>
        <end position="13"/>
    </location>
</feature>
<dbReference type="GO" id="GO:0017056">
    <property type="term" value="F:structural constituent of nuclear pore"/>
    <property type="evidence" value="ECO:0007669"/>
    <property type="project" value="InterPro"/>
</dbReference>
<feature type="region of interest" description="Disordered" evidence="11">
    <location>
        <begin position="189"/>
        <end position="251"/>
    </location>
</feature>
<feature type="compositionally biased region" description="Gly residues" evidence="11">
    <location>
        <begin position="570"/>
        <end position="580"/>
    </location>
</feature>
<comment type="similarity">
    <text evidence="2">Belongs to the nucleoporin GLFG family.</text>
</comment>
<dbReference type="GO" id="GO:0034398">
    <property type="term" value="P:telomere tethering at nuclear periphery"/>
    <property type="evidence" value="ECO:0007669"/>
    <property type="project" value="TreeGrafter"/>
</dbReference>
<evidence type="ECO:0000256" key="9">
    <source>
        <dbReference type="ARBA" id="ARBA00023132"/>
    </source>
</evidence>
<evidence type="ECO:0000256" key="10">
    <source>
        <dbReference type="ARBA" id="ARBA00023242"/>
    </source>
</evidence>
<gene>
    <name evidence="13" type="primary">NUP145</name>
    <name evidence="13" type="ORF">LAWI1_G006870</name>
</gene>
<dbReference type="FunFam" id="3.30.1610.10:FF:000003">
    <property type="entry name" value="Nucleoporin SONB, putative"/>
    <property type="match status" value="1"/>
</dbReference>
<dbReference type="Proteomes" id="UP000315522">
    <property type="component" value="Unassembled WGS sequence"/>
</dbReference>
<dbReference type="FunFam" id="1.25.40.690:FF:000003">
    <property type="entry name" value="Nucleoporin SONB, putative"/>
    <property type="match status" value="1"/>
</dbReference>
<evidence type="ECO:0000256" key="5">
    <source>
        <dbReference type="ARBA" id="ARBA00022813"/>
    </source>
</evidence>
<dbReference type="EMBL" id="QGML01001525">
    <property type="protein sequence ID" value="TVY88847.1"/>
    <property type="molecule type" value="Genomic_DNA"/>
</dbReference>
<name>A0A559M7B3_9HELO</name>
<keyword evidence="9" id="KW-0906">Nuclear pore complex</keyword>
<accession>A0A559M7B3</accession>
<comment type="caution">
    <text evidence="13">The sequence shown here is derived from an EMBL/GenBank/DDBJ whole genome shotgun (WGS) entry which is preliminary data.</text>
</comment>
<evidence type="ECO:0000256" key="1">
    <source>
        <dbReference type="ARBA" id="ARBA00004567"/>
    </source>
</evidence>
<evidence type="ECO:0000256" key="11">
    <source>
        <dbReference type="SAM" id="MobiDB-lite"/>
    </source>
</evidence>
<feature type="compositionally biased region" description="Basic and acidic residues" evidence="11">
    <location>
        <begin position="84"/>
        <end position="95"/>
    </location>
</feature>
<feature type="compositionally biased region" description="Low complexity" evidence="11">
    <location>
        <begin position="560"/>
        <end position="569"/>
    </location>
</feature>
<evidence type="ECO:0000256" key="2">
    <source>
        <dbReference type="ARBA" id="ARBA00008926"/>
    </source>
</evidence>
<dbReference type="GO" id="GO:0003723">
    <property type="term" value="F:RNA binding"/>
    <property type="evidence" value="ECO:0007669"/>
    <property type="project" value="TreeGrafter"/>
</dbReference>
<organism evidence="13 14">
    <name type="scientific">Lachnellula willkommii</name>
    <dbReference type="NCBI Taxonomy" id="215461"/>
    <lineage>
        <taxon>Eukaryota</taxon>
        <taxon>Fungi</taxon>
        <taxon>Dikarya</taxon>
        <taxon>Ascomycota</taxon>
        <taxon>Pezizomycotina</taxon>
        <taxon>Leotiomycetes</taxon>
        <taxon>Helotiales</taxon>
        <taxon>Lachnaceae</taxon>
        <taxon>Lachnellula</taxon>
    </lineage>
</organism>
<keyword evidence="3" id="KW-0813">Transport</keyword>
<keyword evidence="10" id="KW-0539">Nucleus</keyword>
<dbReference type="InterPro" id="IPR036903">
    <property type="entry name" value="Nup98_auto-Pept-S59_dom_sf"/>
</dbReference>
<dbReference type="Gene3D" id="3.30.1610.10">
    <property type="entry name" value="Peptidase S59, nucleoporin"/>
    <property type="match status" value="1"/>
</dbReference>
<feature type="region of interest" description="Disordered" evidence="11">
    <location>
        <begin position="912"/>
        <end position="932"/>
    </location>
</feature>
<dbReference type="InterPro" id="IPR007230">
    <property type="entry name" value="Nup98_auto-Pept-S59_dom"/>
</dbReference>
<dbReference type="PANTHER" id="PTHR23198:SF6">
    <property type="entry name" value="NUCLEAR PORE COMPLEX PROTEIN NUP98-NUP96"/>
    <property type="match status" value="1"/>
</dbReference>
<feature type="compositionally biased region" description="Low complexity" evidence="11">
    <location>
        <begin position="581"/>
        <end position="591"/>
    </location>
</feature>
<dbReference type="InterPro" id="IPR037665">
    <property type="entry name" value="Nucleoporin_S59-like"/>
</dbReference>
<feature type="region of interest" description="Disordered" evidence="11">
    <location>
        <begin position="76"/>
        <end position="95"/>
    </location>
</feature>
<dbReference type="SUPFAM" id="SSF82215">
    <property type="entry name" value="C-terminal autoproteolytic domain of nucleoporin nup98"/>
    <property type="match status" value="1"/>
</dbReference>
<feature type="domain" description="Peptidase S59" evidence="12">
    <location>
        <begin position="933"/>
        <end position="1074"/>
    </location>
</feature>
<sequence length="2014" mass="211919">MSFGGGFGGGGFGQNNNTQQPSTGFGFGAANTNTNTGGNTGGFGSANNNTGGGIFGGGSTGGFGSSGEISHLATMEPDNTVAAEPDRVLVPNKKDIREKRLTSLNTGGAFGSGSGGFGAKPGGFGTPASSSGSIFGGGTSTAGTTSAFGGGFGSTANNASTSSPFGGGSGTTGGLFGANKPAFGGAATTSNSPFGGGGNTTSTFGGGATTGGFGAPASTSLGGPAGECQGTGAVPFQPFIEKEPNSTTNQQNSFQSISFQQPYLKFSPEELRLADYAQGRKNGNASGQAGAFGASTGFGGSFGGGNTTGGFGSTPSTNTGGGLFGQGATSSPFGGGTSQPSTGFGANTATSGGGLFGANKPAPGLFGASQPAQTGGIFGSTGATGGFGAPQPSTGGFGATNTNAGSNLFGANNNTANKSTFSFGTSQPAAASTGFGATATGGAFGSGGGGLFGNTPQQQNTASPFGGAQQQPAASTPFGGGFGSNSQQQTGGSSLFGGANNQSKPAGGLFGTPAASTGGGLFGGAQSTPNTNPFGGSTNTQNSGGLFGSAKPNTTSTGLFGAANNTQTNTGGGGLFGGSFGSQNQNQNQQQQGGGLFGGLNNNNQQKPGGLFSQPQQQGGSSLFGGSGTQQQGNSLFGGNNSQQQQPAPQNSLFGSSSLFNTPQQAQQTPQSLTASISDNAAYGGASLFSGLASTQVNNPGPIATPLSSSVRQKKTAALPLYKLNSASTSRYTTPQKRGYGFSYSNYTTPSSASSTSSTPGAFGGSMLGGRSLKTSLSTSSLRRTFGPEDSILAPGAFSASPSTRQFGSTGSIKKLNINRSLRSDLFSPPNPQQPSTPSILKKKVSFDAPANGNIGSSPLKDIVNGASPSSEDLGLIRPPPNSNGVKAPAATSVPEMEQVRGNELAIVPEEEASVSAPSNPATDPVSQEDQKLGPYWMEPSKAEIENMSRAQRQNFTNFKIGRSGVGVIEFNDPVDLNTIDLDSLFENIVTLHTRTATVYPVSSKKPPMGKGLNVPSTISLENSWPRKKEKTSNSDKPSTKIRKHTDRLKRVPNTTFVSYDSHKGIWTFKVPHYTTYGCPEDDDDETDGDAMSEFGQSTLSAPPDTPTPTSIQADQSFASTSQLSHTESDPEDTFEFRRKKILPGAFDEQEAFMDDEMEDGNDDQYQESFLGERSVGSQSEDGVEEPMDQDDVFQDGESVNIVDQDMAGSYPQLGNTAELVEDSQDDDDHMEMEAETPGALARARLRAVQKSETPSKGIFAAGNDWTAALRTTVSPQKQDRALLKSLINIRDTDLQGDSQPTPVPKRVLSDGRGFATSIDLMNSLFGQTKSPAKIAKVPAKGKGRSVEPAHWPYAKRPKTADTNMSDMSDADLSFHDSMRPGWGPDGTLVYAAPPSTKPFGRSSRRARERNGILAVQKCAIVSENRDVRFAKFSNEASADFLKKQKAITMIEHDDEGVPFARLSENFTLSSLYNDREVRDPVSKHEKLVWMLASVLWDPLDADPKQFPGVKNVERRLRKDNLSDFWHKLVDGASAQHVALAKSNEEKAIACLSGHKVADACGHLINGKNYHLATLVALIGGQDSLRKDIREQLSEWQKSRSLSEISEPIRALYELLAGNVCICDGTKGVAAEDRIESFVISKRFGLDWRQAFGLRLWYGISTDDDFSIAIETFAGELAQDKETARPLAWYVEEKIPAIWEDKGRNGREDLLWGLLKLHTFNDVPLEEALCPENSQLSPLDFRLMWQLSQALTSMGVVSFQDESKADEITVSFAAQLTNEGSWVDAIFVLLHLVAIESREKAIKDQLGRFAGLIGSEDSQSFVTLTQTYKLEPAWVWEAKALYMRSVKKNPRAEVECLVRAESFNEAHRTFTKDVAPKTVIELDHDTLRELLRGFKGKENMISEWHLGGQIYLDFLELADCEKKSRKVDGQVLERLLAGLPAVVEESRRPVFMERVAVETISATVAQVVVARSKEKEKSNIDLSKILQLPLTEDNYLKHTVGLSLEYYRNAMVAR</sequence>
<dbReference type="GO" id="GO:0006405">
    <property type="term" value="P:RNA export from nucleus"/>
    <property type="evidence" value="ECO:0007669"/>
    <property type="project" value="TreeGrafter"/>
</dbReference>
<feature type="compositionally biased region" description="Basic and acidic residues" evidence="11">
    <location>
        <begin position="1025"/>
        <end position="1034"/>
    </location>
</feature>
<keyword evidence="6" id="KW-0509">mRNA transport</keyword>
<keyword evidence="7" id="KW-0653">Protein transport</keyword>
<dbReference type="GO" id="GO:0006606">
    <property type="term" value="P:protein import into nucleus"/>
    <property type="evidence" value="ECO:0007669"/>
    <property type="project" value="TreeGrafter"/>
</dbReference>
<keyword evidence="4" id="KW-0677">Repeat</keyword>
<feature type="compositionally biased region" description="Low complexity" evidence="11">
    <location>
        <begin position="28"/>
        <end position="37"/>
    </location>
</feature>
<feature type="compositionally biased region" description="Low complexity" evidence="11">
    <location>
        <begin position="484"/>
        <end position="493"/>
    </location>
</feature>
<feature type="compositionally biased region" description="Polar residues" evidence="11">
    <location>
        <begin position="454"/>
        <end position="474"/>
    </location>
</feature>
<dbReference type="InterPro" id="IPR021967">
    <property type="entry name" value="Nup98_C"/>
</dbReference>
<reference evidence="13 14" key="1">
    <citation type="submission" date="2018-05" db="EMBL/GenBank/DDBJ databases">
        <title>Genome sequencing and assembly of the regulated plant pathogen Lachnellula willkommii and related sister species for the development of diagnostic species identification markers.</title>
        <authorList>
            <person name="Giroux E."/>
            <person name="Bilodeau G."/>
        </authorList>
    </citation>
    <scope>NUCLEOTIDE SEQUENCE [LARGE SCALE GENOMIC DNA]</scope>
    <source>
        <strain evidence="13 14">CBS 172.35</strain>
    </source>
</reference>
<keyword evidence="8" id="KW-0811">Translocation</keyword>
<feature type="region of interest" description="Disordered" evidence="11">
    <location>
        <begin position="1"/>
        <end position="70"/>
    </location>
</feature>
<protein>
    <submittedName>
        <fullName evidence="13">Nucleoporin</fullName>
    </submittedName>
</protein>
<evidence type="ECO:0000256" key="6">
    <source>
        <dbReference type="ARBA" id="ARBA00022816"/>
    </source>
</evidence>
<evidence type="ECO:0000256" key="7">
    <source>
        <dbReference type="ARBA" id="ARBA00022927"/>
    </source>
</evidence>
<evidence type="ECO:0000313" key="14">
    <source>
        <dbReference type="Proteomes" id="UP000315522"/>
    </source>
</evidence>
<keyword evidence="14" id="KW-1185">Reference proteome</keyword>
<feature type="region of interest" description="Disordered" evidence="11">
    <location>
        <begin position="1007"/>
        <end position="1046"/>
    </location>
</feature>
<feature type="compositionally biased region" description="Polar residues" evidence="11">
    <location>
        <begin position="327"/>
        <end position="349"/>
    </location>
</feature>
<feature type="region of interest" description="Disordered" evidence="11">
    <location>
        <begin position="362"/>
        <end position="395"/>
    </location>
</feature>
<dbReference type="Gene3D" id="1.25.40.690">
    <property type="match status" value="1"/>
</dbReference>
<dbReference type="GO" id="GO:0051028">
    <property type="term" value="P:mRNA transport"/>
    <property type="evidence" value="ECO:0007669"/>
    <property type="project" value="UniProtKB-KW"/>
</dbReference>
<dbReference type="PANTHER" id="PTHR23198">
    <property type="entry name" value="NUCLEOPORIN"/>
    <property type="match status" value="1"/>
</dbReference>
<feature type="compositionally biased region" description="Gly residues" evidence="11">
    <location>
        <begin position="376"/>
        <end position="388"/>
    </location>
</feature>
<feature type="region of interest" description="Disordered" evidence="11">
    <location>
        <begin position="1079"/>
        <end position="1113"/>
    </location>
</feature>
<dbReference type="GO" id="GO:0044614">
    <property type="term" value="C:nuclear pore cytoplasmic filaments"/>
    <property type="evidence" value="ECO:0007669"/>
    <property type="project" value="TreeGrafter"/>
</dbReference>
<proteinExistence type="inferred from homology"/>
<feature type="region of interest" description="Disordered" evidence="11">
    <location>
        <begin position="306"/>
        <end position="349"/>
    </location>
</feature>
<dbReference type="FunFam" id="1.10.10.2360:FF:000001">
    <property type="entry name" value="Nuclear pore complex protein Nup98-Nup96"/>
    <property type="match status" value="1"/>
</dbReference>
<feature type="compositionally biased region" description="Gly residues" evidence="11">
    <location>
        <begin position="194"/>
        <end position="214"/>
    </location>
</feature>
<evidence type="ECO:0000313" key="13">
    <source>
        <dbReference type="EMBL" id="TVY88847.1"/>
    </source>
</evidence>
<dbReference type="Pfam" id="PF13634">
    <property type="entry name" value="Nucleoporin_FG"/>
    <property type="match status" value="4"/>
</dbReference>
<evidence type="ECO:0000256" key="3">
    <source>
        <dbReference type="ARBA" id="ARBA00022448"/>
    </source>
</evidence>
<feature type="compositionally biased region" description="Polar residues" evidence="11">
    <location>
        <begin position="653"/>
        <end position="672"/>
    </location>
</feature>
<evidence type="ECO:0000256" key="8">
    <source>
        <dbReference type="ARBA" id="ARBA00023010"/>
    </source>
</evidence>
<feature type="compositionally biased region" description="Low complexity" evidence="11">
    <location>
        <begin position="599"/>
        <end position="621"/>
    </location>
</feature>
<feature type="compositionally biased region" description="Polar residues" evidence="11">
    <location>
        <begin position="916"/>
        <end position="928"/>
    </location>
</feature>
<dbReference type="Pfam" id="PF12110">
    <property type="entry name" value="Nup96"/>
    <property type="match status" value="1"/>
</dbReference>
<evidence type="ECO:0000259" key="12">
    <source>
        <dbReference type="PROSITE" id="PS51434"/>
    </source>
</evidence>
<feature type="region of interest" description="Disordered" evidence="11">
    <location>
        <begin position="447"/>
        <end position="672"/>
    </location>
</feature>
<comment type="subcellular location">
    <subcellularLocation>
        <location evidence="1">Nucleus</location>
        <location evidence="1">Nuclear pore complex</location>
    </subcellularLocation>
</comment>
<feature type="compositionally biased region" description="Gly residues" evidence="11">
    <location>
        <begin position="38"/>
        <end position="65"/>
    </location>
</feature>
<dbReference type="Gene3D" id="1.10.10.2360">
    <property type="match status" value="1"/>
</dbReference>
<feature type="compositionally biased region" description="Polar residues" evidence="11">
    <location>
        <begin position="525"/>
        <end position="544"/>
    </location>
</feature>
<dbReference type="Pfam" id="PF04096">
    <property type="entry name" value="Nucleoporin2"/>
    <property type="match status" value="1"/>
</dbReference>
<evidence type="ECO:0000256" key="4">
    <source>
        <dbReference type="ARBA" id="ARBA00022737"/>
    </source>
</evidence>
<dbReference type="GO" id="GO:0008139">
    <property type="term" value="F:nuclear localization sequence binding"/>
    <property type="evidence" value="ECO:0007669"/>
    <property type="project" value="TreeGrafter"/>
</dbReference>
<feature type="compositionally biased region" description="Low complexity" evidence="11">
    <location>
        <begin position="640"/>
        <end position="652"/>
    </location>
</feature>
<dbReference type="PROSITE" id="PS51434">
    <property type="entry name" value="NUP_C"/>
    <property type="match status" value="1"/>
</dbReference>
<keyword evidence="5" id="KW-0068">Autocatalytic cleavage</keyword>
<dbReference type="GO" id="GO:0000973">
    <property type="term" value="P:post-transcriptional tethering of RNA polymerase II gene DNA at nuclear periphery"/>
    <property type="evidence" value="ECO:0007669"/>
    <property type="project" value="TreeGrafter"/>
</dbReference>
<dbReference type="InterPro" id="IPR025574">
    <property type="entry name" value="Nucleoporin_FG_rpt"/>
</dbReference>
<feature type="compositionally biased region" description="Acidic residues" evidence="11">
    <location>
        <begin position="1080"/>
        <end position="1091"/>
    </location>
</feature>